<proteinExistence type="predicted"/>
<dbReference type="InterPro" id="IPR046341">
    <property type="entry name" value="SET_dom_sf"/>
</dbReference>
<dbReference type="PROSITE" id="PS50868">
    <property type="entry name" value="POST_SET"/>
    <property type="match status" value="1"/>
</dbReference>
<dbReference type="CDD" id="cd09917">
    <property type="entry name" value="F-box_SF"/>
    <property type="match status" value="1"/>
</dbReference>
<dbReference type="Gene3D" id="2.170.270.10">
    <property type="entry name" value="SET domain"/>
    <property type="match status" value="1"/>
</dbReference>
<dbReference type="GO" id="GO:0042054">
    <property type="term" value="F:histone methyltransferase activity"/>
    <property type="evidence" value="ECO:0007669"/>
    <property type="project" value="TreeGrafter"/>
</dbReference>
<keyword evidence="6" id="KW-1185">Reference proteome</keyword>
<keyword evidence="2" id="KW-0808">Transferase</keyword>
<keyword evidence="1" id="KW-0489">Methyltransferase</keyword>
<gene>
    <name evidence="5" type="ORF">POM88_004199</name>
</gene>
<dbReference type="InterPro" id="IPR051357">
    <property type="entry name" value="H3K9_HMTase_SUVAR3-9"/>
</dbReference>
<dbReference type="Proteomes" id="UP001237642">
    <property type="component" value="Unassembled WGS sequence"/>
</dbReference>
<evidence type="ECO:0000256" key="3">
    <source>
        <dbReference type="ARBA" id="ARBA00022691"/>
    </source>
</evidence>
<evidence type="ECO:0000256" key="1">
    <source>
        <dbReference type="ARBA" id="ARBA00022603"/>
    </source>
</evidence>
<dbReference type="PANTHER" id="PTHR45660:SF89">
    <property type="entry name" value="HISTONE-LYSINE N-METHYLTRANSFERASE SUVR3"/>
    <property type="match status" value="1"/>
</dbReference>
<comment type="caution">
    <text evidence="5">The sequence shown here is derived from an EMBL/GenBank/DDBJ whole genome shotgun (WGS) entry which is preliminary data.</text>
</comment>
<reference evidence="5" key="1">
    <citation type="submission" date="2023-02" db="EMBL/GenBank/DDBJ databases">
        <title>Genome of toxic invasive species Heracleum sosnowskyi carries increased number of genes despite the absence of recent whole-genome duplications.</title>
        <authorList>
            <person name="Schelkunov M."/>
            <person name="Shtratnikova V."/>
            <person name="Makarenko M."/>
            <person name="Klepikova A."/>
            <person name="Omelchenko D."/>
            <person name="Novikova G."/>
            <person name="Obukhova E."/>
            <person name="Bogdanov V."/>
            <person name="Penin A."/>
            <person name="Logacheva M."/>
        </authorList>
    </citation>
    <scope>NUCLEOTIDE SEQUENCE</scope>
    <source>
        <strain evidence="5">Hsosn_3</strain>
        <tissue evidence="5">Leaf</tissue>
    </source>
</reference>
<keyword evidence="3" id="KW-0949">S-adenosyl-L-methionine</keyword>
<sequence length="268" mass="29931">MKEKICRRDESQNENTPIFHCANIILPWLDPTELASISRTCKTLNSIAKSITTLRISDASRTFESLPIPFVNTIDDQPYAFFLYTPTQTLASNPSFFNRQPWGGNLVTRPGGNVDSVVVEGACGCECERCDVELDCPCREMSAFELSRECGPSCGCEVECGNRLTQRGIDVKVKIVKDERKGWGLCSDQVIRKGDFVCEYAGELLTTKETRRRQQIYDKLVLGGSSTILATVEICQQFYYGDIRLREKGLQCFCGSSGCFGILPSEHT</sequence>
<dbReference type="GO" id="GO:0003690">
    <property type="term" value="F:double-stranded DNA binding"/>
    <property type="evidence" value="ECO:0007669"/>
    <property type="project" value="TreeGrafter"/>
</dbReference>
<reference evidence="5" key="2">
    <citation type="submission" date="2023-05" db="EMBL/GenBank/DDBJ databases">
        <authorList>
            <person name="Schelkunov M.I."/>
        </authorList>
    </citation>
    <scope>NUCLEOTIDE SEQUENCE</scope>
    <source>
        <strain evidence="5">Hsosn_3</strain>
        <tissue evidence="5">Leaf</tissue>
    </source>
</reference>
<dbReference type="Pfam" id="PF00856">
    <property type="entry name" value="SET"/>
    <property type="match status" value="1"/>
</dbReference>
<evidence type="ECO:0000313" key="5">
    <source>
        <dbReference type="EMBL" id="KAK1404594.1"/>
    </source>
</evidence>
<name>A0AAD8JJD3_9APIA</name>
<dbReference type="InterPro" id="IPR003616">
    <property type="entry name" value="Post-SET_dom"/>
</dbReference>
<evidence type="ECO:0000313" key="6">
    <source>
        <dbReference type="Proteomes" id="UP001237642"/>
    </source>
</evidence>
<dbReference type="EMBL" id="JAUIZM010000001">
    <property type="protein sequence ID" value="KAK1404594.1"/>
    <property type="molecule type" value="Genomic_DNA"/>
</dbReference>
<dbReference type="PANTHER" id="PTHR45660">
    <property type="entry name" value="HISTONE-LYSINE N-METHYLTRANSFERASE SETMAR"/>
    <property type="match status" value="1"/>
</dbReference>
<feature type="domain" description="Post-SET" evidence="4">
    <location>
        <begin position="248"/>
        <end position="264"/>
    </location>
</feature>
<organism evidence="5 6">
    <name type="scientific">Heracleum sosnowskyi</name>
    <dbReference type="NCBI Taxonomy" id="360622"/>
    <lineage>
        <taxon>Eukaryota</taxon>
        <taxon>Viridiplantae</taxon>
        <taxon>Streptophyta</taxon>
        <taxon>Embryophyta</taxon>
        <taxon>Tracheophyta</taxon>
        <taxon>Spermatophyta</taxon>
        <taxon>Magnoliopsida</taxon>
        <taxon>eudicotyledons</taxon>
        <taxon>Gunneridae</taxon>
        <taxon>Pentapetalae</taxon>
        <taxon>asterids</taxon>
        <taxon>campanulids</taxon>
        <taxon>Apiales</taxon>
        <taxon>Apiaceae</taxon>
        <taxon>Apioideae</taxon>
        <taxon>apioid superclade</taxon>
        <taxon>Tordylieae</taxon>
        <taxon>Tordyliinae</taxon>
        <taxon>Heracleum</taxon>
    </lineage>
</organism>
<evidence type="ECO:0000259" key="4">
    <source>
        <dbReference type="PROSITE" id="PS50868"/>
    </source>
</evidence>
<evidence type="ECO:0000256" key="2">
    <source>
        <dbReference type="ARBA" id="ARBA00022679"/>
    </source>
</evidence>
<dbReference type="SUPFAM" id="SSF82199">
    <property type="entry name" value="SET domain"/>
    <property type="match status" value="1"/>
</dbReference>
<dbReference type="GO" id="GO:0032259">
    <property type="term" value="P:methylation"/>
    <property type="evidence" value="ECO:0007669"/>
    <property type="project" value="UniProtKB-KW"/>
</dbReference>
<accession>A0AAD8JJD3</accession>
<dbReference type="AlphaFoldDB" id="A0AAD8JJD3"/>
<protein>
    <submittedName>
        <fullName evidence="5">Histone-lysine N-methyltransferase SUVR3</fullName>
    </submittedName>
</protein>
<dbReference type="InterPro" id="IPR001214">
    <property type="entry name" value="SET_dom"/>
</dbReference>